<organism evidence="1 2">
    <name type="scientific">Vararia minispora EC-137</name>
    <dbReference type="NCBI Taxonomy" id="1314806"/>
    <lineage>
        <taxon>Eukaryota</taxon>
        <taxon>Fungi</taxon>
        <taxon>Dikarya</taxon>
        <taxon>Basidiomycota</taxon>
        <taxon>Agaricomycotina</taxon>
        <taxon>Agaricomycetes</taxon>
        <taxon>Russulales</taxon>
        <taxon>Lachnocladiaceae</taxon>
        <taxon>Vararia</taxon>
    </lineage>
</organism>
<evidence type="ECO:0000313" key="2">
    <source>
        <dbReference type="Proteomes" id="UP000814128"/>
    </source>
</evidence>
<proteinExistence type="predicted"/>
<sequence>MASSAADTASRSDVADVTEPKIINIMYRNKLGLYKQISLRVSVVRAPLQLPTGNLKAKDAVPLLASGQQSTSPASITPYEPGSTDNRPAQNPAQLSTSGLPVVEITPEENTTNISSTVDVSNTDPPPLASAIVDGANLVNAINTQVDSWTTLLDNVNFVAQILDKISQVFFSLKRSSPSIQRYVDTSICKPGVRRVVCYPKGQSLSFEYTSPYHTLPWI</sequence>
<gene>
    <name evidence="1" type="ORF">K488DRAFT_91287</name>
</gene>
<protein>
    <submittedName>
        <fullName evidence="1">Uncharacterized protein</fullName>
    </submittedName>
</protein>
<evidence type="ECO:0000313" key="1">
    <source>
        <dbReference type="EMBL" id="KAI0027113.1"/>
    </source>
</evidence>
<reference evidence="1" key="1">
    <citation type="submission" date="2021-02" db="EMBL/GenBank/DDBJ databases">
        <authorList>
            <consortium name="DOE Joint Genome Institute"/>
            <person name="Ahrendt S."/>
            <person name="Looney B.P."/>
            <person name="Miyauchi S."/>
            <person name="Morin E."/>
            <person name="Drula E."/>
            <person name="Courty P.E."/>
            <person name="Chicoki N."/>
            <person name="Fauchery L."/>
            <person name="Kohler A."/>
            <person name="Kuo A."/>
            <person name="Labutti K."/>
            <person name="Pangilinan J."/>
            <person name="Lipzen A."/>
            <person name="Riley R."/>
            <person name="Andreopoulos W."/>
            <person name="He G."/>
            <person name="Johnson J."/>
            <person name="Barry K.W."/>
            <person name="Grigoriev I.V."/>
            <person name="Nagy L."/>
            <person name="Hibbett D."/>
            <person name="Henrissat B."/>
            <person name="Matheny P.B."/>
            <person name="Labbe J."/>
            <person name="Martin F."/>
        </authorList>
    </citation>
    <scope>NUCLEOTIDE SEQUENCE</scope>
    <source>
        <strain evidence="1">EC-137</strain>
    </source>
</reference>
<keyword evidence="2" id="KW-1185">Reference proteome</keyword>
<name>A0ACB8Q605_9AGAM</name>
<accession>A0ACB8Q605</accession>
<dbReference type="EMBL" id="MU273997">
    <property type="protein sequence ID" value="KAI0027113.1"/>
    <property type="molecule type" value="Genomic_DNA"/>
</dbReference>
<dbReference type="Proteomes" id="UP000814128">
    <property type="component" value="Unassembled WGS sequence"/>
</dbReference>
<comment type="caution">
    <text evidence="1">The sequence shown here is derived from an EMBL/GenBank/DDBJ whole genome shotgun (WGS) entry which is preliminary data.</text>
</comment>
<reference evidence="1" key="2">
    <citation type="journal article" date="2022" name="New Phytol.">
        <title>Evolutionary transition to the ectomycorrhizal habit in the genomes of a hyperdiverse lineage of mushroom-forming fungi.</title>
        <authorList>
            <person name="Looney B."/>
            <person name="Miyauchi S."/>
            <person name="Morin E."/>
            <person name="Drula E."/>
            <person name="Courty P.E."/>
            <person name="Kohler A."/>
            <person name="Kuo A."/>
            <person name="LaButti K."/>
            <person name="Pangilinan J."/>
            <person name="Lipzen A."/>
            <person name="Riley R."/>
            <person name="Andreopoulos W."/>
            <person name="He G."/>
            <person name="Johnson J."/>
            <person name="Nolan M."/>
            <person name="Tritt A."/>
            <person name="Barry K.W."/>
            <person name="Grigoriev I.V."/>
            <person name="Nagy L.G."/>
            <person name="Hibbett D."/>
            <person name="Henrissat B."/>
            <person name="Matheny P.B."/>
            <person name="Labbe J."/>
            <person name="Martin F.M."/>
        </authorList>
    </citation>
    <scope>NUCLEOTIDE SEQUENCE</scope>
    <source>
        <strain evidence="1">EC-137</strain>
    </source>
</reference>